<dbReference type="AlphaFoldDB" id="A0A345WJZ4"/>
<feature type="transmembrane region" description="Helical" evidence="16">
    <location>
        <begin position="12"/>
        <end position="32"/>
    </location>
</feature>
<dbReference type="PANTHER" id="PTHR42829:SF2">
    <property type="entry name" value="NADH-UBIQUINONE OXIDOREDUCTASE CHAIN 5"/>
    <property type="match status" value="1"/>
</dbReference>
<keyword evidence="12 16" id="KW-0830">Ubiquinone</keyword>
<keyword evidence="5" id="KW-0679">Respiratory chain</keyword>
<evidence type="ECO:0000256" key="14">
    <source>
        <dbReference type="ARBA" id="ARBA00023136"/>
    </source>
</evidence>
<evidence type="ECO:0000259" key="18">
    <source>
        <dbReference type="Pfam" id="PF00662"/>
    </source>
</evidence>
<evidence type="ECO:0000256" key="2">
    <source>
        <dbReference type="ARBA" id="ARBA00012944"/>
    </source>
</evidence>
<gene>
    <name evidence="20" type="primary">ND5</name>
</gene>
<feature type="domain" description="NADH:quinone oxidoreductase/Mrp antiporter transmembrane" evidence="17">
    <location>
        <begin position="106"/>
        <end position="383"/>
    </location>
</feature>
<evidence type="ECO:0000256" key="1">
    <source>
        <dbReference type="ARBA" id="ARBA00004448"/>
    </source>
</evidence>
<geneLocation type="mitochondrion" evidence="20"/>
<dbReference type="Pfam" id="PF06455">
    <property type="entry name" value="NADH5_C"/>
    <property type="match status" value="1"/>
</dbReference>
<dbReference type="Pfam" id="PF00361">
    <property type="entry name" value="Proton_antipo_M"/>
    <property type="match status" value="1"/>
</dbReference>
<keyword evidence="7" id="KW-0999">Mitochondrion inner membrane</keyword>
<feature type="transmembrane region" description="Helical" evidence="16">
    <location>
        <begin position="375"/>
        <end position="399"/>
    </location>
</feature>
<keyword evidence="11 16" id="KW-0520">NAD</keyword>
<evidence type="ECO:0000259" key="19">
    <source>
        <dbReference type="Pfam" id="PF06455"/>
    </source>
</evidence>
<dbReference type="PANTHER" id="PTHR42829">
    <property type="entry name" value="NADH-UBIQUINONE OXIDOREDUCTASE CHAIN 5"/>
    <property type="match status" value="1"/>
</dbReference>
<protein>
    <recommendedName>
        <fullName evidence="3 16">NADH-ubiquinone oxidoreductase chain 5</fullName>
        <ecNumber evidence="2 16">7.1.1.2</ecNumber>
    </recommendedName>
</protein>
<evidence type="ECO:0000256" key="7">
    <source>
        <dbReference type="ARBA" id="ARBA00022792"/>
    </source>
</evidence>
<feature type="transmembrane region" description="Helical" evidence="16">
    <location>
        <begin position="133"/>
        <end position="155"/>
    </location>
</feature>
<feature type="transmembrane region" description="Helical" evidence="16">
    <location>
        <begin position="52"/>
        <end position="72"/>
    </location>
</feature>
<keyword evidence="6 16" id="KW-0812">Transmembrane</keyword>
<evidence type="ECO:0000313" key="20">
    <source>
        <dbReference type="EMBL" id="AXJ93400.1"/>
    </source>
</evidence>
<feature type="transmembrane region" description="Helical" evidence="16">
    <location>
        <begin position="175"/>
        <end position="198"/>
    </location>
</feature>
<evidence type="ECO:0000256" key="15">
    <source>
        <dbReference type="ARBA" id="ARBA00049551"/>
    </source>
</evidence>
<feature type="domain" description="NADH dehydrogenase subunit 5 C-terminal" evidence="19">
    <location>
        <begin position="389"/>
        <end position="559"/>
    </location>
</feature>
<evidence type="ECO:0000256" key="16">
    <source>
        <dbReference type="RuleBase" id="RU003404"/>
    </source>
</evidence>
<keyword evidence="13 16" id="KW-0496">Mitochondrion</keyword>
<feature type="domain" description="NADH-Ubiquinone oxidoreductase (complex I) chain 5 N-terminal" evidence="18">
    <location>
        <begin position="38"/>
        <end position="85"/>
    </location>
</feature>
<keyword evidence="14 16" id="KW-0472">Membrane</keyword>
<dbReference type="InterPro" id="IPR010934">
    <property type="entry name" value="NADH_DH_su5_C"/>
</dbReference>
<evidence type="ECO:0000256" key="13">
    <source>
        <dbReference type="ARBA" id="ARBA00023128"/>
    </source>
</evidence>
<evidence type="ECO:0000256" key="8">
    <source>
        <dbReference type="ARBA" id="ARBA00022967"/>
    </source>
</evidence>
<dbReference type="InterPro" id="IPR003945">
    <property type="entry name" value="NU5C-like"/>
</dbReference>
<evidence type="ECO:0000256" key="9">
    <source>
        <dbReference type="ARBA" id="ARBA00022982"/>
    </source>
</evidence>
<feature type="transmembrane region" description="Helical" evidence="16">
    <location>
        <begin position="241"/>
        <end position="259"/>
    </location>
</feature>
<evidence type="ECO:0000256" key="12">
    <source>
        <dbReference type="ARBA" id="ARBA00023075"/>
    </source>
</evidence>
<evidence type="ECO:0000256" key="4">
    <source>
        <dbReference type="ARBA" id="ARBA00022448"/>
    </source>
</evidence>
<evidence type="ECO:0000256" key="3">
    <source>
        <dbReference type="ARBA" id="ARBA00021096"/>
    </source>
</evidence>
<keyword evidence="9" id="KW-0249">Electron transport</keyword>
<feature type="transmembrane region" description="Helical" evidence="16">
    <location>
        <begin position="210"/>
        <end position="229"/>
    </location>
</feature>
<evidence type="ECO:0000259" key="17">
    <source>
        <dbReference type="Pfam" id="PF00361"/>
    </source>
</evidence>
<name>A0A345WJZ4_9ANNE</name>
<keyword evidence="10 16" id="KW-1133">Transmembrane helix</keyword>
<organism evidence="20">
    <name type="scientific">Cheilonereis cyclurus</name>
    <dbReference type="NCBI Taxonomy" id="868083"/>
    <lineage>
        <taxon>Eukaryota</taxon>
        <taxon>Metazoa</taxon>
        <taxon>Spiralia</taxon>
        <taxon>Lophotrochozoa</taxon>
        <taxon>Annelida</taxon>
        <taxon>Polychaeta</taxon>
        <taxon>Errantia</taxon>
        <taxon>Phyllodocida</taxon>
        <taxon>Nereididae</taxon>
        <taxon>Cheilonereis</taxon>
    </lineage>
</organism>
<evidence type="ECO:0000256" key="5">
    <source>
        <dbReference type="ARBA" id="ARBA00022660"/>
    </source>
</evidence>
<dbReference type="GO" id="GO:0008137">
    <property type="term" value="F:NADH dehydrogenase (ubiquinone) activity"/>
    <property type="evidence" value="ECO:0007669"/>
    <property type="project" value="UniProtKB-EC"/>
</dbReference>
<sequence length="562" mass="62399">MVYLTTKILSTLTMISMTITAYSIFSMNSVMIEWEVLNMPNSSLNIPILLDPTSTLFMSTVLLIASSVMQFAKTYMMNDKFSDRFTVLVLLFVTSMMMLILLPHTMFLLLGWDGLGITSFVLVIYYNNPKSLGAGLITALTNRIGDVMLLITIALMLNESNWLTMNQWMDSKYTFLAATMVMIAAMTKSAQMPFSSWLPAAMAAPTPVSALVHSSTLVTAGVYLLYRFFPMMNSWNQFKPSLLVIATMTMLMASASAMAECDMKKIIALSTLSQVAMMMFTLSLGLPEIAFFHLITHALFKALLFICAGNMIDIHHHSQDLRLMGNLPEQLPITTTSILIANMALCGTPFLAGFYSKDLIIESSSMLMMKKNVVIMALFITATILTTAYSSRMSIHMILAPTQSPSSQYSCETESHTMSTATLSIMAIMGGAMVNWTLITPMLEPNFSSYFKYLAPIMITVGLVLGLSAYKTRHPLPSSLVQMNCHMWYSSPISTHLTPQILMCGPLLELKETDQGWSFIPFTLYNQSIFMSSYLIRSQHSLTTGSVLCVSLIALWLSMSFS</sequence>
<keyword evidence="4 16" id="KW-0813">Transport</keyword>
<dbReference type="InterPro" id="IPR001516">
    <property type="entry name" value="Proton_antipo_N"/>
</dbReference>
<evidence type="ECO:0000256" key="6">
    <source>
        <dbReference type="ARBA" id="ARBA00022692"/>
    </source>
</evidence>
<comment type="subcellular location">
    <subcellularLocation>
        <location evidence="1">Mitochondrion inner membrane</location>
        <topology evidence="1">Multi-pass membrane protein</topology>
    </subcellularLocation>
</comment>
<proteinExistence type="inferred from homology"/>
<dbReference type="GO" id="GO:0005743">
    <property type="term" value="C:mitochondrial inner membrane"/>
    <property type="evidence" value="ECO:0007669"/>
    <property type="project" value="UniProtKB-SubCell"/>
</dbReference>
<dbReference type="GO" id="GO:0042773">
    <property type="term" value="P:ATP synthesis coupled electron transport"/>
    <property type="evidence" value="ECO:0007669"/>
    <property type="project" value="InterPro"/>
</dbReference>
<dbReference type="EMBL" id="MF538532">
    <property type="protein sequence ID" value="AXJ93400.1"/>
    <property type="molecule type" value="Genomic_DNA"/>
</dbReference>
<comment type="catalytic activity">
    <reaction evidence="15 16">
        <text>a ubiquinone + NADH + 5 H(+)(in) = a ubiquinol + NAD(+) + 4 H(+)(out)</text>
        <dbReference type="Rhea" id="RHEA:29091"/>
        <dbReference type="Rhea" id="RHEA-COMP:9565"/>
        <dbReference type="Rhea" id="RHEA-COMP:9566"/>
        <dbReference type="ChEBI" id="CHEBI:15378"/>
        <dbReference type="ChEBI" id="CHEBI:16389"/>
        <dbReference type="ChEBI" id="CHEBI:17976"/>
        <dbReference type="ChEBI" id="CHEBI:57540"/>
        <dbReference type="ChEBI" id="CHEBI:57945"/>
        <dbReference type="EC" id="7.1.1.2"/>
    </reaction>
</comment>
<feature type="transmembrane region" description="Helical" evidence="16">
    <location>
        <begin position="290"/>
        <end position="312"/>
    </location>
</feature>
<dbReference type="PRINTS" id="PR01434">
    <property type="entry name" value="NADHDHGNASE5"/>
</dbReference>
<evidence type="ECO:0000256" key="10">
    <source>
        <dbReference type="ARBA" id="ARBA00022989"/>
    </source>
</evidence>
<dbReference type="Pfam" id="PF00662">
    <property type="entry name" value="Proton_antipo_N"/>
    <property type="match status" value="1"/>
</dbReference>
<dbReference type="InterPro" id="IPR001750">
    <property type="entry name" value="ND/Mrp_TM"/>
</dbReference>
<accession>A0A345WJZ4</accession>
<feature type="transmembrane region" description="Helical" evidence="16">
    <location>
        <begin position="541"/>
        <end position="559"/>
    </location>
</feature>
<comment type="similarity">
    <text evidence="16">Belongs to the complex I subunit 5 family.</text>
</comment>
<feature type="transmembrane region" description="Helical" evidence="16">
    <location>
        <begin position="420"/>
        <end position="438"/>
    </location>
</feature>
<keyword evidence="8" id="KW-1278">Translocase</keyword>
<evidence type="ECO:0000256" key="11">
    <source>
        <dbReference type="ARBA" id="ARBA00023027"/>
    </source>
</evidence>
<comment type="function">
    <text evidence="16">Core subunit of the mitochondrial membrane respiratory chain NADH dehydrogenase (Complex I) which catalyzes electron transfer from NADH through the respiratory chain, using ubiquinone as an electron acceptor. Essential for the catalytic activity and assembly of complex I.</text>
</comment>
<dbReference type="EC" id="7.1.1.2" evidence="2 16"/>
<dbReference type="GO" id="GO:0015990">
    <property type="term" value="P:electron transport coupled proton transport"/>
    <property type="evidence" value="ECO:0007669"/>
    <property type="project" value="TreeGrafter"/>
</dbReference>
<feature type="transmembrane region" description="Helical" evidence="16">
    <location>
        <begin position="84"/>
        <end position="101"/>
    </location>
</feature>
<feature type="transmembrane region" description="Helical" evidence="16">
    <location>
        <begin position="333"/>
        <end position="355"/>
    </location>
</feature>
<reference evidence="20" key="1">
    <citation type="journal article" date="2017" name="Mitochondrial DNA Part B Resour">
        <title>Determination of complete mitogenome sequence for Eastern Asian population of Cheilonereis cyclurus (Harrington, 1897) (Polychaeta: Nereididae).</title>
        <authorList>
            <person name="Park T."/>
            <person name="Lee S.-H."/>
            <person name="Shin M.-H."/>
            <person name="Kim W."/>
        </authorList>
    </citation>
    <scope>NUCLEOTIDE SEQUENCE</scope>
</reference>
<dbReference type="GO" id="GO:0003954">
    <property type="term" value="F:NADH dehydrogenase activity"/>
    <property type="evidence" value="ECO:0007669"/>
    <property type="project" value="TreeGrafter"/>
</dbReference>
<feature type="transmembrane region" description="Helical" evidence="16">
    <location>
        <begin position="450"/>
        <end position="470"/>
    </location>
</feature>